<comment type="catalytic activity">
    <reaction evidence="2">
        <text>L-threonine + NAD(+) = (2S)-2-amino-3-oxobutanoate + NADH + H(+)</text>
        <dbReference type="Rhea" id="RHEA:13161"/>
        <dbReference type="ChEBI" id="CHEBI:15378"/>
        <dbReference type="ChEBI" id="CHEBI:57540"/>
        <dbReference type="ChEBI" id="CHEBI:57926"/>
        <dbReference type="ChEBI" id="CHEBI:57945"/>
        <dbReference type="ChEBI" id="CHEBI:78948"/>
        <dbReference type="EC" id="1.1.1.103"/>
    </reaction>
</comment>
<dbReference type="Proteomes" id="UP000829720">
    <property type="component" value="Unassembled WGS sequence"/>
</dbReference>
<dbReference type="Gene3D" id="3.40.50.720">
    <property type="entry name" value="NAD(P)-binding Rossmann-like Domain"/>
    <property type="match status" value="1"/>
</dbReference>
<dbReference type="GO" id="GO:0008743">
    <property type="term" value="F:L-threonine 3-dehydrogenase activity"/>
    <property type="evidence" value="ECO:0007669"/>
    <property type="project" value="UniProtKB-EC"/>
</dbReference>
<keyword evidence="9" id="KW-1185">Reference proteome</keyword>
<dbReference type="EC" id="1.1.1.103" evidence="5"/>
<dbReference type="PANTHER" id="PTHR42687">
    <property type="entry name" value="L-THREONINE 3-DEHYDROGENASE"/>
    <property type="match status" value="1"/>
</dbReference>
<dbReference type="InterPro" id="IPR001509">
    <property type="entry name" value="Epimerase_deHydtase"/>
</dbReference>
<protein>
    <recommendedName>
        <fullName evidence="6">L-threonine 3-dehydrogenase, mitochondrial</fullName>
        <ecNumber evidence="5">1.1.1.103</ecNumber>
    </recommendedName>
</protein>
<dbReference type="SUPFAM" id="SSF51735">
    <property type="entry name" value="NAD(P)-binding Rossmann-fold domains"/>
    <property type="match status" value="1"/>
</dbReference>
<evidence type="ECO:0000256" key="3">
    <source>
        <dbReference type="ARBA" id="ARBA00059023"/>
    </source>
</evidence>
<evidence type="ECO:0000256" key="5">
    <source>
        <dbReference type="ARBA" id="ARBA00066604"/>
    </source>
</evidence>
<dbReference type="OrthoDB" id="10058185at2759"/>
<dbReference type="CDD" id="cd05272">
    <property type="entry name" value="TDH_SDR_e"/>
    <property type="match status" value="1"/>
</dbReference>
<dbReference type="InterPro" id="IPR036291">
    <property type="entry name" value="NAD(P)-bd_dom_sf"/>
</dbReference>
<name>A0A8T3DJR2_9TELE</name>
<evidence type="ECO:0000256" key="2">
    <source>
        <dbReference type="ARBA" id="ARBA00050613"/>
    </source>
</evidence>
<dbReference type="PANTHER" id="PTHR42687:SF4">
    <property type="entry name" value="L-THREONINE 3-DEHYDROGENASE, MITOCHONDRIAL"/>
    <property type="match status" value="1"/>
</dbReference>
<dbReference type="FunFam" id="3.40.50.720:FF:000077">
    <property type="entry name" value="L-threonine 3-dehydrogenase, mitochondrial"/>
    <property type="match status" value="1"/>
</dbReference>
<accession>A0A8T3DJR2</accession>
<proteinExistence type="inferred from homology"/>
<reference evidence="8" key="1">
    <citation type="submission" date="2021-01" db="EMBL/GenBank/DDBJ databases">
        <authorList>
            <person name="Zahm M."/>
            <person name="Roques C."/>
            <person name="Cabau C."/>
            <person name="Klopp C."/>
            <person name="Donnadieu C."/>
            <person name="Jouanno E."/>
            <person name="Lampietro C."/>
            <person name="Louis A."/>
            <person name="Herpin A."/>
            <person name="Echchiki A."/>
            <person name="Berthelot C."/>
            <person name="Parey E."/>
            <person name="Roest-Crollius H."/>
            <person name="Braasch I."/>
            <person name="Postlethwait J."/>
            <person name="Bobe J."/>
            <person name="Montfort J."/>
            <person name="Bouchez O."/>
            <person name="Begum T."/>
            <person name="Mejri S."/>
            <person name="Adams A."/>
            <person name="Chen W.-J."/>
            <person name="Guiguen Y."/>
        </authorList>
    </citation>
    <scope>NUCLEOTIDE SEQUENCE</scope>
    <source>
        <tissue evidence="8">Blood</tissue>
    </source>
</reference>
<comment type="pathway">
    <text evidence="4">Amino-acid degradation; L-threonine degradation via oxydo-reductase pathway; glycine from L-threonine: step 1/2.</text>
</comment>
<dbReference type="EMBL" id="JAERUA010000007">
    <property type="protein sequence ID" value="KAI1897211.1"/>
    <property type="molecule type" value="Genomic_DNA"/>
</dbReference>
<gene>
    <name evidence="8" type="ORF">AGOR_G00080900</name>
</gene>
<feature type="domain" description="NAD-dependent epimerase/dehydratase" evidence="7">
    <location>
        <begin position="58"/>
        <end position="277"/>
    </location>
</feature>
<evidence type="ECO:0000313" key="8">
    <source>
        <dbReference type="EMBL" id="KAI1897211.1"/>
    </source>
</evidence>
<evidence type="ECO:0000259" key="7">
    <source>
        <dbReference type="Pfam" id="PF01370"/>
    </source>
</evidence>
<evidence type="ECO:0000313" key="9">
    <source>
        <dbReference type="Proteomes" id="UP000829720"/>
    </source>
</evidence>
<comment type="caution">
    <text evidence="8">The sequence shown here is derived from an EMBL/GenBank/DDBJ whole genome shotgun (WGS) entry which is preliminary data.</text>
</comment>
<dbReference type="GO" id="GO:0006567">
    <property type="term" value="P:L-threonine catabolic process"/>
    <property type="evidence" value="ECO:0007669"/>
    <property type="project" value="TreeGrafter"/>
</dbReference>
<dbReference type="AlphaFoldDB" id="A0A8T3DJR2"/>
<comment type="function">
    <text evidence="3">Catalyzes the NAD(+)-dependent oxidation of L-threonine to 2-amino-3-ketobutyrate, mediating L-threonine catabolism.</text>
</comment>
<evidence type="ECO:0000256" key="1">
    <source>
        <dbReference type="ARBA" id="ARBA00007637"/>
    </source>
</evidence>
<dbReference type="Pfam" id="PF01370">
    <property type="entry name" value="Epimerase"/>
    <property type="match status" value="1"/>
</dbReference>
<organism evidence="8 9">
    <name type="scientific">Albula goreensis</name>
    <dbReference type="NCBI Taxonomy" id="1534307"/>
    <lineage>
        <taxon>Eukaryota</taxon>
        <taxon>Metazoa</taxon>
        <taxon>Chordata</taxon>
        <taxon>Craniata</taxon>
        <taxon>Vertebrata</taxon>
        <taxon>Euteleostomi</taxon>
        <taxon>Actinopterygii</taxon>
        <taxon>Neopterygii</taxon>
        <taxon>Teleostei</taxon>
        <taxon>Albuliformes</taxon>
        <taxon>Albulidae</taxon>
        <taxon>Albula</taxon>
    </lineage>
</organism>
<sequence>MPVVRALNRVVRQALAAPPCGYQPLAVAVRNISFSPRQVTSDASFHSVSFSETDHPKVLITGGLGQLGVGLAKLLRKRFGKNNVILSDIRKPPSNVFHSGPFIYSDILDYKNLREIVRGGGGERALARAVNITGLHNILDIAAEHGLRLFVPSTIGAFGPTSPRNPTPDLCVQRPRTIYGVSKVHAELMGEYYHHRYGLDFRCLRYPGIISADSQPGGGTTDYAVQIFHDAVKTGKFECNLKPDTRLPMMYIDDCLRATLEVMEAPADTLSMRTYNINAMSFTPEELAREVQRQLPDLQITYDIDHVRQAIADSWPMNFDDDNARRDWGWKHEYDLPELVQTMLNFIGAESRVAQAS</sequence>
<comment type="similarity">
    <text evidence="1">Belongs to the NAD(P)-dependent epimerase/dehydratase family.</text>
</comment>
<evidence type="ECO:0000256" key="6">
    <source>
        <dbReference type="ARBA" id="ARBA00069940"/>
    </source>
</evidence>
<evidence type="ECO:0000256" key="4">
    <source>
        <dbReference type="ARBA" id="ARBA00060557"/>
    </source>
</evidence>
<dbReference type="InterPro" id="IPR051225">
    <property type="entry name" value="NAD(P)_epim/dehydratase"/>
</dbReference>